<organism evidence="1 2">
    <name type="scientific">Pseudorhizobium tarimense</name>
    <dbReference type="NCBI Taxonomy" id="1079109"/>
    <lineage>
        <taxon>Bacteria</taxon>
        <taxon>Pseudomonadati</taxon>
        <taxon>Pseudomonadota</taxon>
        <taxon>Alphaproteobacteria</taxon>
        <taxon>Hyphomicrobiales</taxon>
        <taxon>Rhizobiaceae</taxon>
        <taxon>Rhizobium/Agrobacterium group</taxon>
        <taxon>Pseudorhizobium</taxon>
    </lineage>
</organism>
<evidence type="ECO:0000313" key="2">
    <source>
        <dbReference type="Proteomes" id="UP001549031"/>
    </source>
</evidence>
<accession>A0ABV2HBM8</accession>
<gene>
    <name evidence="1" type="ORF">ABID21_004093</name>
</gene>
<evidence type="ECO:0000313" key="1">
    <source>
        <dbReference type="EMBL" id="MET3587960.1"/>
    </source>
</evidence>
<comment type="caution">
    <text evidence="1">The sequence shown here is derived from an EMBL/GenBank/DDBJ whole genome shotgun (WGS) entry which is preliminary data.</text>
</comment>
<sequence>MASVEPLALHISAVQRRTFSDPIPNIASPYARRTARVTKIVALLVTAQADVRESA</sequence>
<proteinExistence type="predicted"/>
<dbReference type="EMBL" id="JBEPLJ010000018">
    <property type="protein sequence ID" value="MET3587960.1"/>
    <property type="molecule type" value="Genomic_DNA"/>
</dbReference>
<name>A0ABV2HBM8_9HYPH</name>
<keyword evidence="2" id="KW-1185">Reference proteome</keyword>
<protein>
    <submittedName>
        <fullName evidence="1">Uncharacterized protein</fullName>
    </submittedName>
</protein>
<reference evidence="1 2" key="1">
    <citation type="submission" date="2024-06" db="EMBL/GenBank/DDBJ databases">
        <title>Genomic Encyclopedia of Type Strains, Phase IV (KMG-IV): sequencing the most valuable type-strain genomes for metagenomic binning, comparative biology and taxonomic classification.</title>
        <authorList>
            <person name="Goeker M."/>
        </authorList>
    </citation>
    <scope>NUCLEOTIDE SEQUENCE [LARGE SCALE GENOMIC DNA]</scope>
    <source>
        <strain evidence="1 2">DSM 105042</strain>
    </source>
</reference>
<dbReference type="Proteomes" id="UP001549031">
    <property type="component" value="Unassembled WGS sequence"/>
</dbReference>